<evidence type="ECO:0000313" key="1">
    <source>
        <dbReference type="EMBL" id="ETN07624.1"/>
    </source>
</evidence>
<dbReference type="RefSeq" id="XP_008906909.1">
    <property type="nucleotide sequence ID" value="XM_008908661.1"/>
</dbReference>
<proteinExistence type="predicted"/>
<gene>
    <name evidence="1" type="ORF">PPTG_12966</name>
</gene>
<dbReference type="AlphaFoldDB" id="W2Q4Z2"/>
<evidence type="ECO:0000313" key="2">
    <source>
        <dbReference type="Proteomes" id="UP000018817"/>
    </source>
</evidence>
<reference evidence="2" key="1">
    <citation type="submission" date="2011-12" db="EMBL/GenBank/DDBJ databases">
        <authorList>
            <consortium name="The Broad Institute Genome Sequencing Platform"/>
            <person name="Russ C."/>
            <person name="Tyler B."/>
            <person name="Panabieres F."/>
            <person name="Shan W."/>
            <person name="Tripathy S."/>
            <person name="Grunwald N."/>
            <person name="Machado M."/>
            <person name="Young S.K."/>
            <person name="Zeng Q."/>
            <person name="Gargeya S."/>
            <person name="Fitzgerald M."/>
            <person name="Haas B."/>
            <person name="Abouelleil A."/>
            <person name="Alvarado L."/>
            <person name="Arachchi H.M."/>
            <person name="Berlin A."/>
            <person name="Chapman S.B."/>
            <person name="Gearin G."/>
            <person name="Goldberg J."/>
            <person name="Griggs A."/>
            <person name="Gujja S."/>
            <person name="Hansen M."/>
            <person name="Heiman D."/>
            <person name="Howarth C."/>
            <person name="Larimer J."/>
            <person name="Lui A."/>
            <person name="MacDonald P.J.P."/>
            <person name="McCowen C."/>
            <person name="Montmayeur A."/>
            <person name="Murphy C."/>
            <person name="Neiman D."/>
            <person name="Pearson M."/>
            <person name="Priest M."/>
            <person name="Roberts A."/>
            <person name="Saif S."/>
            <person name="Shea T."/>
            <person name="Sisk P."/>
            <person name="Stolte C."/>
            <person name="Sykes S."/>
            <person name="Wortman J."/>
            <person name="Nusbaum C."/>
            <person name="Birren B."/>
        </authorList>
    </citation>
    <scope>NUCLEOTIDE SEQUENCE [LARGE SCALE GENOMIC DNA]</scope>
    <source>
        <strain evidence="2">INRA-310</strain>
    </source>
</reference>
<dbReference type="VEuPathDB" id="FungiDB:PPTG_12966"/>
<dbReference type="Proteomes" id="UP000018817">
    <property type="component" value="Unassembled WGS sequence"/>
</dbReference>
<reference evidence="1 2" key="2">
    <citation type="submission" date="2013-11" db="EMBL/GenBank/DDBJ databases">
        <title>The Genome Sequence of Phytophthora parasitica INRA-310.</title>
        <authorList>
            <consortium name="The Broad Institute Genomics Platform"/>
            <person name="Russ C."/>
            <person name="Tyler B."/>
            <person name="Panabieres F."/>
            <person name="Shan W."/>
            <person name="Tripathy S."/>
            <person name="Grunwald N."/>
            <person name="Machado M."/>
            <person name="Johnson C.S."/>
            <person name="Arredondo F."/>
            <person name="Hong C."/>
            <person name="Coffey M."/>
            <person name="Young S.K."/>
            <person name="Zeng Q."/>
            <person name="Gargeya S."/>
            <person name="Fitzgerald M."/>
            <person name="Abouelleil A."/>
            <person name="Alvarado L."/>
            <person name="Chapman S.B."/>
            <person name="Gainer-Dewar J."/>
            <person name="Goldberg J."/>
            <person name="Griggs A."/>
            <person name="Gujja S."/>
            <person name="Hansen M."/>
            <person name="Howarth C."/>
            <person name="Imamovic A."/>
            <person name="Ireland A."/>
            <person name="Larimer J."/>
            <person name="McCowan C."/>
            <person name="Murphy C."/>
            <person name="Pearson M."/>
            <person name="Poon T.W."/>
            <person name="Priest M."/>
            <person name="Roberts A."/>
            <person name="Saif S."/>
            <person name="Shea T."/>
            <person name="Sykes S."/>
            <person name="Wortman J."/>
            <person name="Nusbaum C."/>
            <person name="Birren B."/>
        </authorList>
    </citation>
    <scope>NUCLEOTIDE SEQUENCE [LARGE SCALE GENOMIC DNA]</scope>
    <source>
        <strain evidence="1 2">INRA-310</strain>
    </source>
</reference>
<dbReference type="EMBL" id="KI669591">
    <property type="protein sequence ID" value="ETN07624.1"/>
    <property type="molecule type" value="Genomic_DNA"/>
</dbReference>
<name>W2Q4Z2_PHYN3</name>
<protein>
    <submittedName>
        <fullName evidence="1">Uncharacterized protein</fullName>
    </submittedName>
</protein>
<dbReference type="GeneID" id="20182373"/>
<organism evidence="1 2">
    <name type="scientific">Phytophthora nicotianae (strain INRA-310)</name>
    <name type="common">Phytophthora parasitica</name>
    <dbReference type="NCBI Taxonomy" id="761204"/>
    <lineage>
        <taxon>Eukaryota</taxon>
        <taxon>Sar</taxon>
        <taxon>Stramenopiles</taxon>
        <taxon>Oomycota</taxon>
        <taxon>Peronosporomycetes</taxon>
        <taxon>Peronosporales</taxon>
        <taxon>Peronosporaceae</taxon>
        <taxon>Phytophthora</taxon>
    </lineage>
</organism>
<sequence length="51" mass="6080">MSSLVSHWIFAPVRTNRLKRNTLWRAQNTRWKSTGALHCFLSFKRFADTNQ</sequence>
<accession>W2Q4Z2</accession>